<sequence length="111" mass="12445">MQNIPISQSQPGMTLAKDVVRPDNPNGSPLCGKGVELTAPLIMRLQNMGVQSIIVEGHPLWLEGDKTLEELLADLDHRFRRLDDHPRMQAIKDVYRDCIINSMEGSAQNVR</sequence>
<evidence type="ECO:0000256" key="1">
    <source>
        <dbReference type="SAM" id="MobiDB-lite"/>
    </source>
</evidence>
<reference evidence="2 3" key="1">
    <citation type="submission" date="2019-07" db="EMBL/GenBank/DDBJ databases">
        <title>Genomic Encyclopedia of Archaeal and Bacterial Type Strains, Phase II (KMG-II): from individual species to whole genera.</title>
        <authorList>
            <person name="Goeker M."/>
        </authorList>
    </citation>
    <scope>NUCLEOTIDE SEQUENCE [LARGE SCALE GENOMIC DNA]</scope>
    <source>
        <strain evidence="2 3">ATCC BAA-1139</strain>
    </source>
</reference>
<dbReference type="RefSeq" id="WP_145023739.1">
    <property type="nucleotide sequence ID" value="NZ_VLLN01000018.1"/>
</dbReference>
<organism evidence="2 3">
    <name type="scientific">Geobacter argillaceus</name>
    <dbReference type="NCBI Taxonomy" id="345631"/>
    <lineage>
        <taxon>Bacteria</taxon>
        <taxon>Pseudomonadati</taxon>
        <taxon>Thermodesulfobacteriota</taxon>
        <taxon>Desulfuromonadia</taxon>
        <taxon>Geobacterales</taxon>
        <taxon>Geobacteraceae</taxon>
        <taxon>Geobacter</taxon>
    </lineage>
</organism>
<dbReference type="AlphaFoldDB" id="A0A562VJ80"/>
<feature type="compositionally biased region" description="Polar residues" evidence="1">
    <location>
        <begin position="1"/>
        <end position="12"/>
    </location>
</feature>
<keyword evidence="3" id="KW-1185">Reference proteome</keyword>
<feature type="region of interest" description="Disordered" evidence="1">
    <location>
        <begin position="1"/>
        <end position="28"/>
    </location>
</feature>
<comment type="caution">
    <text evidence="2">The sequence shown here is derived from an EMBL/GenBank/DDBJ whole genome shotgun (WGS) entry which is preliminary data.</text>
</comment>
<evidence type="ECO:0000313" key="3">
    <source>
        <dbReference type="Proteomes" id="UP000319449"/>
    </source>
</evidence>
<accession>A0A562VJ80</accession>
<dbReference type="Proteomes" id="UP000319449">
    <property type="component" value="Unassembled WGS sequence"/>
</dbReference>
<dbReference type="OrthoDB" id="9799356at2"/>
<proteinExistence type="predicted"/>
<gene>
    <name evidence="2" type="ORF">JN12_02764</name>
</gene>
<dbReference type="EMBL" id="VLLN01000018">
    <property type="protein sequence ID" value="TWJ18003.1"/>
    <property type="molecule type" value="Genomic_DNA"/>
</dbReference>
<name>A0A562VJ80_9BACT</name>
<evidence type="ECO:0000313" key="2">
    <source>
        <dbReference type="EMBL" id="TWJ18003.1"/>
    </source>
</evidence>
<protein>
    <submittedName>
        <fullName evidence="2">Uncharacterized protein</fullName>
    </submittedName>
</protein>